<reference evidence="17" key="1">
    <citation type="journal article" date="2021" name="PeerJ">
        <title>Extensive microbial diversity within the chicken gut microbiome revealed by metagenomics and culture.</title>
        <authorList>
            <person name="Gilroy R."/>
            <person name="Ravi A."/>
            <person name="Getino M."/>
            <person name="Pursley I."/>
            <person name="Horton D.L."/>
            <person name="Alikhan N.F."/>
            <person name="Baker D."/>
            <person name="Gharbi K."/>
            <person name="Hall N."/>
            <person name="Watson M."/>
            <person name="Adriaenssens E.M."/>
            <person name="Foster-Nyarko E."/>
            <person name="Jarju S."/>
            <person name="Secka A."/>
            <person name="Antonio M."/>
            <person name="Oren A."/>
            <person name="Chaudhuri R.R."/>
            <person name="La Ragione R."/>
            <person name="Hildebrand F."/>
            <person name="Pallen M.J."/>
        </authorList>
    </citation>
    <scope>NUCLEOTIDE SEQUENCE</scope>
    <source>
        <strain evidence="17">ChiSjej2B20-11307</strain>
    </source>
</reference>
<comment type="catalytic activity">
    <reaction evidence="14">
        <text>2'-deoxyribonucleotide-(2'-deoxyribose 5'-phosphate)-2'-deoxyribonucleotide-DNA = a 3'-end 2'-deoxyribonucleotide-(2,3-dehydro-2,3-deoxyribose 5'-phosphate)-DNA + a 5'-end 5'-phospho-2'-deoxyribonucleoside-DNA + H(+)</text>
        <dbReference type="Rhea" id="RHEA:66592"/>
        <dbReference type="Rhea" id="RHEA-COMP:13180"/>
        <dbReference type="Rhea" id="RHEA-COMP:16897"/>
        <dbReference type="Rhea" id="RHEA-COMP:17067"/>
        <dbReference type="ChEBI" id="CHEBI:15378"/>
        <dbReference type="ChEBI" id="CHEBI:136412"/>
        <dbReference type="ChEBI" id="CHEBI:157695"/>
        <dbReference type="ChEBI" id="CHEBI:167181"/>
        <dbReference type="EC" id="4.2.99.18"/>
    </reaction>
</comment>
<evidence type="ECO:0000256" key="3">
    <source>
        <dbReference type="ARBA" id="ARBA00012720"/>
    </source>
</evidence>
<evidence type="ECO:0000256" key="6">
    <source>
        <dbReference type="ARBA" id="ARBA00022771"/>
    </source>
</evidence>
<evidence type="ECO:0000256" key="13">
    <source>
        <dbReference type="ARBA" id="ARBA00023295"/>
    </source>
</evidence>
<keyword evidence="9" id="KW-0238">DNA-binding</keyword>
<dbReference type="GO" id="GO:0140078">
    <property type="term" value="F:class I DNA-(apurinic or apyrimidinic site) endonuclease activity"/>
    <property type="evidence" value="ECO:0007669"/>
    <property type="project" value="UniProtKB-EC"/>
</dbReference>
<dbReference type="InterPro" id="IPR010663">
    <property type="entry name" value="Znf_FPG/IleRS"/>
</dbReference>
<evidence type="ECO:0000313" key="17">
    <source>
        <dbReference type="EMBL" id="HJA05740.1"/>
    </source>
</evidence>
<feature type="domain" description="FPG-type" evidence="16">
    <location>
        <begin position="143"/>
        <end position="177"/>
    </location>
</feature>
<dbReference type="GO" id="GO:0006284">
    <property type="term" value="P:base-excision repair"/>
    <property type="evidence" value="ECO:0007669"/>
    <property type="project" value="InterPro"/>
</dbReference>
<dbReference type="GO" id="GO:0008270">
    <property type="term" value="F:zinc ion binding"/>
    <property type="evidence" value="ECO:0007669"/>
    <property type="project" value="UniProtKB-KW"/>
</dbReference>
<evidence type="ECO:0000256" key="9">
    <source>
        <dbReference type="ARBA" id="ARBA00023125"/>
    </source>
</evidence>
<dbReference type="Pfam" id="PF06831">
    <property type="entry name" value="H2TH"/>
    <property type="match status" value="1"/>
</dbReference>
<dbReference type="InterPro" id="IPR015887">
    <property type="entry name" value="DNA_glyclase_Znf_dom_DNA_BS"/>
</dbReference>
<evidence type="ECO:0000256" key="10">
    <source>
        <dbReference type="ARBA" id="ARBA00023204"/>
    </source>
</evidence>
<keyword evidence="4" id="KW-0479">Metal-binding</keyword>
<keyword evidence="11" id="KW-0456">Lyase</keyword>
<dbReference type="Gene3D" id="1.10.8.50">
    <property type="match status" value="1"/>
</dbReference>
<dbReference type="InterPro" id="IPR000214">
    <property type="entry name" value="Znf_DNA_glyclase/AP_lyase"/>
</dbReference>
<dbReference type="GO" id="GO:0003684">
    <property type="term" value="F:damaged DNA binding"/>
    <property type="evidence" value="ECO:0007669"/>
    <property type="project" value="InterPro"/>
</dbReference>
<keyword evidence="8" id="KW-0862">Zinc</keyword>
<organism evidence="17 18">
    <name type="scientific">Candidatus Mediterraneibacter pullicola</name>
    <dbReference type="NCBI Taxonomy" id="2838682"/>
    <lineage>
        <taxon>Bacteria</taxon>
        <taxon>Bacillati</taxon>
        <taxon>Bacillota</taxon>
        <taxon>Clostridia</taxon>
        <taxon>Lachnospirales</taxon>
        <taxon>Lachnospiraceae</taxon>
        <taxon>Mediterraneibacter</taxon>
    </lineage>
</organism>
<evidence type="ECO:0000256" key="11">
    <source>
        <dbReference type="ARBA" id="ARBA00023239"/>
    </source>
</evidence>
<comment type="similarity">
    <text evidence="2">Belongs to the FPG family.</text>
</comment>
<evidence type="ECO:0000256" key="5">
    <source>
        <dbReference type="ARBA" id="ARBA00022763"/>
    </source>
</evidence>
<proteinExistence type="inferred from homology"/>
<evidence type="ECO:0000259" key="16">
    <source>
        <dbReference type="PROSITE" id="PS51066"/>
    </source>
</evidence>
<reference evidence="17" key="2">
    <citation type="submission" date="2021-04" db="EMBL/GenBank/DDBJ databases">
        <authorList>
            <person name="Gilroy R."/>
        </authorList>
    </citation>
    <scope>NUCLEOTIDE SEQUENCE</scope>
    <source>
        <strain evidence="17">ChiSjej2B20-11307</strain>
    </source>
</reference>
<keyword evidence="5" id="KW-0227">DNA damage</keyword>
<dbReference type="AlphaFoldDB" id="A0A9D2H904"/>
<protein>
    <recommendedName>
        <fullName evidence="3">DNA-(apurinic or apyrimidinic site) lyase</fullName>
        <ecNumber evidence="3">4.2.99.18</ecNumber>
    </recommendedName>
</protein>
<evidence type="ECO:0000256" key="14">
    <source>
        <dbReference type="ARBA" id="ARBA00044632"/>
    </source>
</evidence>
<comment type="cofactor">
    <cofactor evidence="1">
        <name>Zn(2+)</name>
        <dbReference type="ChEBI" id="CHEBI:29105"/>
    </cofactor>
</comment>
<keyword evidence="10" id="KW-0234">DNA repair</keyword>
<evidence type="ECO:0000256" key="2">
    <source>
        <dbReference type="ARBA" id="ARBA00009409"/>
    </source>
</evidence>
<dbReference type="GO" id="GO:0003690">
    <property type="term" value="F:double-stranded DNA binding"/>
    <property type="evidence" value="ECO:0007669"/>
    <property type="project" value="UniProtKB-ARBA"/>
</dbReference>
<gene>
    <name evidence="17" type="ORF">H9798_01130</name>
</gene>
<dbReference type="EMBL" id="DXAK01000005">
    <property type="protein sequence ID" value="HJA05740.1"/>
    <property type="molecule type" value="Genomic_DNA"/>
</dbReference>
<evidence type="ECO:0000256" key="4">
    <source>
        <dbReference type="ARBA" id="ARBA00022723"/>
    </source>
</evidence>
<comment type="caution">
    <text evidence="17">The sequence shown here is derived from an EMBL/GenBank/DDBJ whole genome shotgun (WGS) entry which is preliminary data.</text>
</comment>
<sequence>MRLSNGMELRFSDIRRFGRFWLISNDEEDVYSGIGKLEVEPLSFECNAKYLQSRLGKRKRTIKECLLDQSVIAGIGNIYSDEILFRAKVHPSAPANSLTGEEWERFSAELPKCLCYFIEKNRIGLEDYLKTKGQDYRKTPFLSVYGHDGEPCPNCGATLIRTVIGGRSSVYCPKCQERI</sequence>
<dbReference type="PANTHER" id="PTHR22993">
    <property type="entry name" value="FORMAMIDOPYRIMIDINE-DNA GLYCOSYLASE"/>
    <property type="match status" value="1"/>
</dbReference>
<evidence type="ECO:0000256" key="12">
    <source>
        <dbReference type="ARBA" id="ARBA00023268"/>
    </source>
</evidence>
<dbReference type="FunFam" id="1.10.8.50:FF:000003">
    <property type="entry name" value="Formamidopyrimidine-DNA glycosylase"/>
    <property type="match status" value="1"/>
</dbReference>
<dbReference type="Proteomes" id="UP000824223">
    <property type="component" value="Unassembled WGS sequence"/>
</dbReference>
<keyword evidence="12" id="KW-0511">Multifunctional enzyme</keyword>
<keyword evidence="6 15" id="KW-0863">Zinc-finger</keyword>
<name>A0A9D2H904_9FIRM</name>
<keyword evidence="13" id="KW-0326">Glycosidase</keyword>
<dbReference type="PANTHER" id="PTHR22993:SF9">
    <property type="entry name" value="FORMAMIDOPYRIMIDINE-DNA GLYCOSYLASE"/>
    <property type="match status" value="1"/>
</dbReference>
<dbReference type="SUPFAM" id="SSF57716">
    <property type="entry name" value="Glucocorticoid receptor-like (DNA-binding domain)"/>
    <property type="match status" value="1"/>
</dbReference>
<accession>A0A9D2H904</accession>
<dbReference type="Pfam" id="PF06827">
    <property type="entry name" value="zf-FPG_IleRS"/>
    <property type="match status" value="1"/>
</dbReference>
<dbReference type="PROSITE" id="PS01242">
    <property type="entry name" value="ZF_FPG_1"/>
    <property type="match status" value="1"/>
</dbReference>
<keyword evidence="7" id="KW-0378">Hydrolase</keyword>
<evidence type="ECO:0000313" key="18">
    <source>
        <dbReference type="Proteomes" id="UP000824223"/>
    </source>
</evidence>
<evidence type="ECO:0000256" key="15">
    <source>
        <dbReference type="PROSITE-ProRule" id="PRU00391"/>
    </source>
</evidence>
<evidence type="ECO:0000256" key="8">
    <source>
        <dbReference type="ARBA" id="ARBA00022833"/>
    </source>
</evidence>
<evidence type="ECO:0000256" key="7">
    <source>
        <dbReference type="ARBA" id="ARBA00022801"/>
    </source>
</evidence>
<dbReference type="InterPro" id="IPR015886">
    <property type="entry name" value="H2TH_FPG"/>
</dbReference>
<dbReference type="GO" id="GO:0034039">
    <property type="term" value="F:8-oxo-7,8-dihydroguanine DNA N-glycosylase activity"/>
    <property type="evidence" value="ECO:0007669"/>
    <property type="project" value="TreeGrafter"/>
</dbReference>
<evidence type="ECO:0000256" key="1">
    <source>
        <dbReference type="ARBA" id="ARBA00001947"/>
    </source>
</evidence>
<dbReference type="SUPFAM" id="SSF46946">
    <property type="entry name" value="S13-like H2TH domain"/>
    <property type="match status" value="1"/>
</dbReference>
<dbReference type="SMART" id="SM01232">
    <property type="entry name" value="H2TH"/>
    <property type="match status" value="1"/>
</dbReference>
<dbReference type="EC" id="4.2.99.18" evidence="3"/>
<dbReference type="InterPro" id="IPR010979">
    <property type="entry name" value="Ribosomal_uS13-like_H2TH"/>
</dbReference>
<dbReference type="PROSITE" id="PS51066">
    <property type="entry name" value="ZF_FPG_2"/>
    <property type="match status" value="1"/>
</dbReference>